<proteinExistence type="predicted"/>
<evidence type="ECO:0000313" key="1">
    <source>
        <dbReference type="EMBL" id="KAA6376628.1"/>
    </source>
</evidence>
<gene>
    <name evidence="1" type="ORF">EZS28_027845</name>
</gene>
<dbReference type="AlphaFoldDB" id="A0A5J4V1P4"/>
<accession>A0A5J4V1P4</accession>
<dbReference type="EMBL" id="SNRW01010395">
    <property type="protein sequence ID" value="KAA6376628.1"/>
    <property type="molecule type" value="Genomic_DNA"/>
</dbReference>
<sequence length="99" mass="11521">MKELLLSKEITRHVFCRRMSCCGGIESDNSTIQSSFNSLMNTLIHLNEENQYYPRQPQVLLQIREQMENEGTKEESDALIFTSSIEHKSNRLLILALIY</sequence>
<evidence type="ECO:0000313" key="2">
    <source>
        <dbReference type="Proteomes" id="UP000324800"/>
    </source>
</evidence>
<organism evidence="1 2">
    <name type="scientific">Streblomastix strix</name>
    <dbReference type="NCBI Taxonomy" id="222440"/>
    <lineage>
        <taxon>Eukaryota</taxon>
        <taxon>Metamonada</taxon>
        <taxon>Preaxostyla</taxon>
        <taxon>Oxymonadida</taxon>
        <taxon>Streblomastigidae</taxon>
        <taxon>Streblomastix</taxon>
    </lineage>
</organism>
<dbReference type="Proteomes" id="UP000324800">
    <property type="component" value="Unassembled WGS sequence"/>
</dbReference>
<comment type="caution">
    <text evidence="1">The sequence shown here is derived from an EMBL/GenBank/DDBJ whole genome shotgun (WGS) entry which is preliminary data.</text>
</comment>
<reference evidence="1 2" key="1">
    <citation type="submission" date="2019-03" db="EMBL/GenBank/DDBJ databases">
        <title>Single cell metagenomics reveals metabolic interactions within the superorganism composed of flagellate Streblomastix strix and complex community of Bacteroidetes bacteria on its surface.</title>
        <authorList>
            <person name="Treitli S.C."/>
            <person name="Kolisko M."/>
            <person name="Husnik F."/>
            <person name="Keeling P."/>
            <person name="Hampl V."/>
        </authorList>
    </citation>
    <scope>NUCLEOTIDE SEQUENCE [LARGE SCALE GENOMIC DNA]</scope>
    <source>
        <strain evidence="1">ST1C</strain>
    </source>
</reference>
<protein>
    <submittedName>
        <fullName evidence="1">Uncharacterized protein</fullName>
    </submittedName>
</protein>
<name>A0A5J4V1P4_9EUKA</name>